<gene>
    <name evidence="1" type="ORF">EYG76_04005</name>
</gene>
<evidence type="ECO:0000313" key="2">
    <source>
        <dbReference type="Proteomes" id="UP000605144"/>
    </source>
</evidence>
<dbReference type="EMBL" id="DQSV01000077">
    <property type="protein sequence ID" value="HIP17448.1"/>
    <property type="molecule type" value="Genomic_DNA"/>
</dbReference>
<accession>A0A832YUV2</accession>
<dbReference type="PANTHER" id="PTHR42280">
    <property type="entry name" value="CITG FAMILY PROTEIN"/>
    <property type="match status" value="1"/>
</dbReference>
<evidence type="ECO:0000313" key="1">
    <source>
        <dbReference type="EMBL" id="HIP17448.1"/>
    </source>
</evidence>
<dbReference type="InterPro" id="IPR002736">
    <property type="entry name" value="CitG"/>
</dbReference>
<dbReference type="Gene3D" id="1.10.4200.10">
    <property type="entry name" value="Triphosphoribosyl-dephospho-CoA protein"/>
    <property type="match status" value="1"/>
</dbReference>
<dbReference type="Pfam" id="PF01874">
    <property type="entry name" value="CitG"/>
    <property type="match status" value="1"/>
</dbReference>
<dbReference type="Proteomes" id="UP000605144">
    <property type="component" value="Unassembled WGS sequence"/>
</dbReference>
<dbReference type="AlphaFoldDB" id="A0A832YUV2"/>
<sequence>MDPWDIMKSSQIACSLEVSSFKPGNVHRNREYKDIKYHHFLSSGIAFGDVIYRVALNRRNIGEHIKMAVIQSRKWSPTNANLGIIMLHIPIAAGAGGIEYFNEHKLKKSICSITESSTVEDGLRVYEAINIAMPHLNPPKKGPDVHKDDSKKALLEENLTLYNVFKLSSEWDNISKEWAQGFNISFEGYNLLNNYYEEDTNINLAVTKTFISLLSKYPDTLIARKTDFDKALMVSDVAKNIKDNGFKKKDMEEFDNFLSREGNKLNPGTTADLVASSLMIYLLDKIDRGDTVLW</sequence>
<reference evidence="1" key="1">
    <citation type="journal article" date="2020" name="ISME J.">
        <title>Gammaproteobacteria mediating utilization of methyl-, sulfur- and petroleum organic compounds in deep ocean hydrothermal plumes.</title>
        <authorList>
            <person name="Zhou Z."/>
            <person name="Liu Y."/>
            <person name="Pan J."/>
            <person name="Cron B.R."/>
            <person name="Toner B.M."/>
            <person name="Anantharaman K."/>
            <person name="Breier J.A."/>
            <person name="Dick G.J."/>
            <person name="Li M."/>
        </authorList>
    </citation>
    <scope>NUCLEOTIDE SEQUENCE</scope>
    <source>
        <strain evidence="1">SZUA-1385</strain>
    </source>
</reference>
<evidence type="ECO:0008006" key="3">
    <source>
        <dbReference type="Google" id="ProtNLM"/>
    </source>
</evidence>
<dbReference type="PANTHER" id="PTHR42280:SF1">
    <property type="entry name" value="CITG FAMILY PROTEIN"/>
    <property type="match status" value="1"/>
</dbReference>
<name>A0A832YUV2_9EURY</name>
<dbReference type="GO" id="GO:0046917">
    <property type="term" value="F:triphosphoribosyl-dephospho-CoA synthase activity"/>
    <property type="evidence" value="ECO:0007669"/>
    <property type="project" value="InterPro"/>
</dbReference>
<organism evidence="1 2">
    <name type="scientific">Methanothermococcus okinawensis</name>
    <dbReference type="NCBI Taxonomy" id="155863"/>
    <lineage>
        <taxon>Archaea</taxon>
        <taxon>Methanobacteriati</taxon>
        <taxon>Methanobacteriota</taxon>
        <taxon>Methanomada group</taxon>
        <taxon>Methanococci</taxon>
        <taxon>Methanococcales</taxon>
        <taxon>Methanococcaceae</taxon>
        <taxon>Methanothermococcus</taxon>
    </lineage>
</organism>
<comment type="caution">
    <text evidence="1">The sequence shown here is derived from an EMBL/GenBank/DDBJ whole genome shotgun (WGS) entry which is preliminary data.</text>
</comment>
<dbReference type="GO" id="GO:0005524">
    <property type="term" value="F:ATP binding"/>
    <property type="evidence" value="ECO:0007669"/>
    <property type="project" value="InterPro"/>
</dbReference>
<proteinExistence type="predicted"/>
<protein>
    <recommendedName>
        <fullName evidence="3">Triphosphoribosyl-dephospho-CoA protein</fullName>
    </recommendedName>
</protein>